<keyword evidence="8 22" id="KW-0812">Transmembrane</keyword>
<evidence type="ECO:0000256" key="3">
    <source>
        <dbReference type="ARBA" id="ARBA00004479"/>
    </source>
</evidence>
<dbReference type="FunFam" id="3.30.200.20:FF:000064">
    <property type="entry name" value="Receptor protein serine/threonine kinase"/>
    <property type="match status" value="1"/>
</dbReference>
<dbReference type="EC" id="2.7.11.30" evidence="5"/>
<dbReference type="SUPFAM" id="SSF56112">
    <property type="entry name" value="Protein kinase-like (PK-like)"/>
    <property type="match status" value="1"/>
</dbReference>
<name>A0A1A9VCB5_GLOAU</name>
<dbReference type="PROSITE" id="PS50011">
    <property type="entry name" value="PROTEIN_KINASE_DOM"/>
    <property type="match status" value="1"/>
</dbReference>
<evidence type="ECO:0000313" key="26">
    <source>
        <dbReference type="EnsemblMetazoa" id="GAUT032743-PA"/>
    </source>
</evidence>
<dbReference type="InterPro" id="IPR000333">
    <property type="entry name" value="TGFB_receptor"/>
</dbReference>
<evidence type="ECO:0000256" key="12">
    <source>
        <dbReference type="ARBA" id="ARBA00022777"/>
    </source>
</evidence>
<protein>
    <recommendedName>
        <fullName evidence="5">receptor protein serine/threonine kinase</fullName>
        <ecNumber evidence="5">2.7.11.30</ecNumber>
    </recommendedName>
</protein>
<keyword evidence="11 21" id="KW-0547">Nucleotide-binding</keyword>
<dbReference type="GO" id="GO:0071363">
    <property type="term" value="P:cellular response to growth factor stimulus"/>
    <property type="evidence" value="ECO:0007669"/>
    <property type="project" value="TreeGrafter"/>
</dbReference>
<keyword evidence="13 21" id="KW-0067">ATP-binding</keyword>
<comment type="subcellular location">
    <subcellularLocation>
        <location evidence="3">Membrane</location>
        <topology evidence="3">Single-pass type I membrane protein</topology>
    </subcellularLocation>
</comment>
<dbReference type="FunFam" id="1.10.510.10:FF:000018">
    <property type="entry name" value="Receptor protein serine/threonine kinase"/>
    <property type="match status" value="1"/>
</dbReference>
<keyword evidence="18" id="KW-0325">Glycoprotein</keyword>
<comment type="similarity">
    <text evidence="4">Belongs to the protein kinase superfamily. TKL Ser/Thr protein kinase family. TGFB receptor subfamily.</text>
</comment>
<dbReference type="Pfam" id="PF08515">
    <property type="entry name" value="TGF_beta_GS"/>
    <property type="match status" value="1"/>
</dbReference>
<evidence type="ECO:0000256" key="19">
    <source>
        <dbReference type="ARBA" id="ARBA00047681"/>
    </source>
</evidence>
<comment type="cofactor">
    <cofactor evidence="1">
        <name>Mn(2+)</name>
        <dbReference type="ChEBI" id="CHEBI:29035"/>
    </cofactor>
</comment>
<dbReference type="EnsemblMetazoa" id="GAUT032743-RA">
    <property type="protein sequence ID" value="GAUT032743-PA"/>
    <property type="gene ID" value="GAUT032743"/>
</dbReference>
<evidence type="ECO:0000256" key="11">
    <source>
        <dbReference type="ARBA" id="ARBA00022741"/>
    </source>
</evidence>
<dbReference type="InterPro" id="IPR008271">
    <property type="entry name" value="Ser/Thr_kinase_AS"/>
</dbReference>
<keyword evidence="7" id="KW-0808">Transferase</keyword>
<keyword evidence="6" id="KW-0723">Serine/threonine-protein kinase</keyword>
<dbReference type="InterPro" id="IPR045860">
    <property type="entry name" value="Snake_toxin-like_sf"/>
</dbReference>
<evidence type="ECO:0000256" key="8">
    <source>
        <dbReference type="ARBA" id="ARBA00022692"/>
    </source>
</evidence>
<dbReference type="VEuPathDB" id="VectorBase:GAUT032743"/>
<evidence type="ECO:0000256" key="20">
    <source>
        <dbReference type="ARBA" id="ARBA00048773"/>
    </source>
</evidence>
<evidence type="ECO:0000256" key="13">
    <source>
        <dbReference type="ARBA" id="ARBA00022840"/>
    </source>
</evidence>
<evidence type="ECO:0000256" key="5">
    <source>
        <dbReference type="ARBA" id="ARBA00012401"/>
    </source>
</evidence>
<dbReference type="SMART" id="SM00467">
    <property type="entry name" value="GS"/>
    <property type="match status" value="1"/>
</dbReference>
<keyword evidence="17" id="KW-0675">Receptor</keyword>
<evidence type="ECO:0000256" key="1">
    <source>
        <dbReference type="ARBA" id="ARBA00001936"/>
    </source>
</evidence>
<comment type="catalytic activity">
    <reaction evidence="20">
        <text>L-threonyl-[receptor-protein] + ATP = O-phospho-L-threonyl-[receptor-protein] + ADP + H(+)</text>
        <dbReference type="Rhea" id="RHEA:44880"/>
        <dbReference type="Rhea" id="RHEA-COMP:11024"/>
        <dbReference type="Rhea" id="RHEA-COMP:11025"/>
        <dbReference type="ChEBI" id="CHEBI:15378"/>
        <dbReference type="ChEBI" id="CHEBI:30013"/>
        <dbReference type="ChEBI" id="CHEBI:30616"/>
        <dbReference type="ChEBI" id="CHEBI:61977"/>
        <dbReference type="ChEBI" id="CHEBI:456216"/>
        <dbReference type="EC" id="2.7.11.30"/>
    </reaction>
</comment>
<reference evidence="26" key="1">
    <citation type="submission" date="2020-05" db="UniProtKB">
        <authorList>
            <consortium name="EnsemblMetazoa"/>
        </authorList>
    </citation>
    <scope>IDENTIFICATION</scope>
    <source>
        <strain evidence="26">TTRI</strain>
    </source>
</reference>
<dbReference type="GO" id="GO:0004675">
    <property type="term" value="F:transmembrane receptor protein serine/threonine kinase activity"/>
    <property type="evidence" value="ECO:0007669"/>
    <property type="project" value="UniProtKB-EC"/>
</dbReference>
<keyword evidence="15 22" id="KW-1133">Transmembrane helix</keyword>
<comment type="catalytic activity">
    <reaction evidence="19">
        <text>L-seryl-[receptor-protein] + ATP = O-phospho-L-seryl-[receptor-protein] + ADP + H(+)</text>
        <dbReference type="Rhea" id="RHEA:18673"/>
        <dbReference type="Rhea" id="RHEA-COMP:11022"/>
        <dbReference type="Rhea" id="RHEA-COMP:11023"/>
        <dbReference type="ChEBI" id="CHEBI:15378"/>
        <dbReference type="ChEBI" id="CHEBI:29999"/>
        <dbReference type="ChEBI" id="CHEBI:30616"/>
        <dbReference type="ChEBI" id="CHEBI:83421"/>
        <dbReference type="ChEBI" id="CHEBI:456216"/>
        <dbReference type="EC" id="2.7.11.30"/>
    </reaction>
</comment>
<dbReference type="InterPro" id="IPR000472">
    <property type="entry name" value="Activin_recp"/>
</dbReference>
<dbReference type="PROSITE" id="PS51256">
    <property type="entry name" value="GS"/>
    <property type="match status" value="1"/>
</dbReference>
<dbReference type="Pfam" id="PF00069">
    <property type="entry name" value="Pkinase"/>
    <property type="match status" value="1"/>
</dbReference>
<evidence type="ECO:0000259" key="25">
    <source>
        <dbReference type="PROSITE" id="PS51256"/>
    </source>
</evidence>
<dbReference type="GO" id="GO:0005524">
    <property type="term" value="F:ATP binding"/>
    <property type="evidence" value="ECO:0007669"/>
    <property type="project" value="UniProtKB-UniRule"/>
</dbReference>
<sequence>MAAIIKLIILLIVLQINKAKGEINGRSMDDYRKNMSHEISYTNNSKEYPSLLPQNSIQTHPRFKCFSCEPPCHNASQHAHMCQNAIQCFKSRVRNAFGEEEVSRGCINSPDQTPLICSANNIKSLNPRKRHTASPVNVACCAGDYCNGGEFPELLNTEITRLNDDRSNLLKLLFAILGPIVAISILAYIAIYFIRRKHRKRLPSSRTKQDPDTYLMNDERVTIGDSTLREYLQHSVTSGSGSGLPVFIQRTLNKQVSLIECIGRGKYGEVWRGQWHGENVAVKIFTSRDENSWRRETEIYCTVALRHENILGFIGSDIASRNSCTQLWLLTHYHPNGSLMDYLSRNTLTHEKMISICLSIANGLEHIHSEITHSSEISGIEGSSAKPAMAHRDLKSKNILVKSNGTCVIADFGLAVTHSNVTGKLDLGNNPKVGTKRYMAPEVLDESIDMQRFDSLRPTDIYALGLILWEVCRRTISSGKFEEYKVPYYDVVPADPSFEDMRKVVCTDNYRPSIPNRWSSDPLLEDMSKLMKECWRRNPVARVSVLRVRKTIQKLAAAEKLKNEKMKSYEDEICV</sequence>
<dbReference type="PANTHER" id="PTHR23255:SF72">
    <property type="entry name" value="RECEPTOR PROTEIN SERINE_THREONINE KINASE"/>
    <property type="match status" value="1"/>
</dbReference>
<accession>A0A1A9VCB5</accession>
<dbReference type="InterPro" id="IPR000719">
    <property type="entry name" value="Prot_kinase_dom"/>
</dbReference>
<evidence type="ECO:0000256" key="10">
    <source>
        <dbReference type="ARBA" id="ARBA00022729"/>
    </source>
</evidence>
<evidence type="ECO:0000256" key="6">
    <source>
        <dbReference type="ARBA" id="ARBA00022527"/>
    </source>
</evidence>
<evidence type="ECO:0000313" key="27">
    <source>
        <dbReference type="Proteomes" id="UP000078200"/>
    </source>
</evidence>
<evidence type="ECO:0000256" key="22">
    <source>
        <dbReference type="SAM" id="Phobius"/>
    </source>
</evidence>
<dbReference type="InterPro" id="IPR011009">
    <property type="entry name" value="Kinase-like_dom_sf"/>
</dbReference>
<evidence type="ECO:0000256" key="21">
    <source>
        <dbReference type="PROSITE-ProRule" id="PRU10141"/>
    </source>
</evidence>
<keyword evidence="14" id="KW-0460">Magnesium</keyword>
<dbReference type="SUPFAM" id="SSF57302">
    <property type="entry name" value="Snake toxin-like"/>
    <property type="match status" value="1"/>
</dbReference>
<dbReference type="GO" id="GO:0070724">
    <property type="term" value="C:BMP receptor complex"/>
    <property type="evidence" value="ECO:0007669"/>
    <property type="project" value="TreeGrafter"/>
</dbReference>
<dbReference type="SMART" id="SM00220">
    <property type="entry name" value="S_TKc"/>
    <property type="match status" value="1"/>
</dbReference>
<dbReference type="Gene3D" id="1.10.510.10">
    <property type="entry name" value="Transferase(Phosphotransferase) domain 1"/>
    <property type="match status" value="1"/>
</dbReference>
<keyword evidence="27" id="KW-1185">Reference proteome</keyword>
<evidence type="ECO:0000256" key="15">
    <source>
        <dbReference type="ARBA" id="ARBA00022989"/>
    </source>
</evidence>
<dbReference type="PROSITE" id="PS00108">
    <property type="entry name" value="PROTEIN_KINASE_ST"/>
    <property type="match status" value="1"/>
</dbReference>
<feature type="signal peptide" evidence="23">
    <location>
        <begin position="1"/>
        <end position="21"/>
    </location>
</feature>
<dbReference type="GO" id="GO:0046872">
    <property type="term" value="F:metal ion binding"/>
    <property type="evidence" value="ECO:0007669"/>
    <property type="project" value="UniProtKB-KW"/>
</dbReference>
<comment type="cofactor">
    <cofactor evidence="2">
        <name>Mg(2+)</name>
        <dbReference type="ChEBI" id="CHEBI:18420"/>
    </cofactor>
</comment>
<dbReference type="PANTHER" id="PTHR23255">
    <property type="entry name" value="TRANSFORMING GROWTH FACTOR-BETA RECEPTOR TYPE I AND II"/>
    <property type="match status" value="1"/>
</dbReference>
<feature type="chain" id="PRO_5008399247" description="receptor protein serine/threonine kinase" evidence="23">
    <location>
        <begin position="22"/>
        <end position="575"/>
    </location>
</feature>
<dbReference type="PROSITE" id="PS00107">
    <property type="entry name" value="PROTEIN_KINASE_ATP"/>
    <property type="match status" value="1"/>
</dbReference>
<evidence type="ECO:0000256" key="14">
    <source>
        <dbReference type="ARBA" id="ARBA00022842"/>
    </source>
</evidence>
<evidence type="ECO:0000256" key="2">
    <source>
        <dbReference type="ARBA" id="ARBA00001946"/>
    </source>
</evidence>
<dbReference type="CDD" id="cd23600">
    <property type="entry name" value="TFP_LU_ECD_Sax"/>
    <property type="match status" value="1"/>
</dbReference>
<evidence type="ECO:0000259" key="24">
    <source>
        <dbReference type="PROSITE" id="PS50011"/>
    </source>
</evidence>
<evidence type="ECO:0000256" key="23">
    <source>
        <dbReference type="SAM" id="SignalP"/>
    </source>
</evidence>
<feature type="domain" description="GS" evidence="25">
    <location>
        <begin position="226"/>
        <end position="255"/>
    </location>
</feature>
<dbReference type="Gene3D" id="3.30.200.20">
    <property type="entry name" value="Phosphorylase Kinase, domain 1"/>
    <property type="match status" value="1"/>
</dbReference>
<dbReference type="Proteomes" id="UP000078200">
    <property type="component" value="Unassembled WGS sequence"/>
</dbReference>
<dbReference type="AlphaFoldDB" id="A0A1A9VCB5"/>
<dbReference type="InterPro" id="IPR017441">
    <property type="entry name" value="Protein_kinase_ATP_BS"/>
</dbReference>
<dbReference type="InterPro" id="IPR003605">
    <property type="entry name" value="GS_dom"/>
</dbReference>
<evidence type="ECO:0000256" key="4">
    <source>
        <dbReference type="ARBA" id="ARBA00009605"/>
    </source>
</evidence>
<feature type="domain" description="Protein kinase" evidence="24">
    <location>
        <begin position="256"/>
        <end position="556"/>
    </location>
</feature>
<keyword evidence="10 23" id="KW-0732">Signal</keyword>
<evidence type="ECO:0000256" key="7">
    <source>
        <dbReference type="ARBA" id="ARBA00022679"/>
    </source>
</evidence>
<evidence type="ECO:0000256" key="9">
    <source>
        <dbReference type="ARBA" id="ARBA00022723"/>
    </source>
</evidence>
<dbReference type="Gene3D" id="2.10.60.10">
    <property type="entry name" value="CD59"/>
    <property type="match status" value="1"/>
</dbReference>
<dbReference type="STRING" id="7395.A0A1A9VCB5"/>
<evidence type="ECO:0000256" key="18">
    <source>
        <dbReference type="ARBA" id="ARBA00023180"/>
    </source>
</evidence>
<feature type="binding site" evidence="21">
    <location>
        <position position="283"/>
    </location>
    <ligand>
        <name>ATP</name>
        <dbReference type="ChEBI" id="CHEBI:30616"/>
    </ligand>
</feature>
<keyword evidence="12" id="KW-0418">Kinase</keyword>
<keyword evidence="16 22" id="KW-0472">Membrane</keyword>
<proteinExistence type="inferred from homology"/>
<organism evidence="26 27">
    <name type="scientific">Glossina austeni</name>
    <name type="common">Savannah tsetse fly</name>
    <dbReference type="NCBI Taxonomy" id="7395"/>
    <lineage>
        <taxon>Eukaryota</taxon>
        <taxon>Metazoa</taxon>
        <taxon>Ecdysozoa</taxon>
        <taxon>Arthropoda</taxon>
        <taxon>Hexapoda</taxon>
        <taxon>Insecta</taxon>
        <taxon>Pterygota</taxon>
        <taxon>Neoptera</taxon>
        <taxon>Endopterygota</taxon>
        <taxon>Diptera</taxon>
        <taxon>Brachycera</taxon>
        <taxon>Muscomorpha</taxon>
        <taxon>Hippoboscoidea</taxon>
        <taxon>Glossinidae</taxon>
        <taxon>Glossina</taxon>
    </lineage>
</organism>
<evidence type="ECO:0000256" key="17">
    <source>
        <dbReference type="ARBA" id="ARBA00023170"/>
    </source>
</evidence>
<evidence type="ECO:0000256" key="16">
    <source>
        <dbReference type="ARBA" id="ARBA00023136"/>
    </source>
</evidence>
<feature type="transmembrane region" description="Helical" evidence="22">
    <location>
        <begin position="172"/>
        <end position="194"/>
    </location>
</feature>
<keyword evidence="9" id="KW-0479">Metal-binding</keyword>
<dbReference type="Pfam" id="PF01064">
    <property type="entry name" value="Activin_recp"/>
    <property type="match status" value="1"/>
</dbReference>